<dbReference type="SMART" id="SM00558">
    <property type="entry name" value="JmjC"/>
    <property type="match status" value="1"/>
</dbReference>
<dbReference type="PANTHER" id="PTHR13096">
    <property type="entry name" value="MINA53 MYC INDUCED NUCLEAR ANTIGEN"/>
    <property type="match status" value="1"/>
</dbReference>
<dbReference type="RefSeq" id="WP_317533982.1">
    <property type="nucleotide sequence ID" value="NZ_JAWLKF010000015.1"/>
</dbReference>
<evidence type="ECO:0000313" key="5">
    <source>
        <dbReference type="EMBL" id="MDV6305066.1"/>
    </source>
</evidence>
<gene>
    <name evidence="5" type="ORF">R3P93_21080</name>
</gene>
<name>A0ABU4D6P9_9NOCA</name>
<evidence type="ECO:0000259" key="4">
    <source>
        <dbReference type="PROSITE" id="PS51184"/>
    </source>
</evidence>
<dbReference type="PANTHER" id="PTHR13096:SF9">
    <property type="entry name" value="BIFUNCTIONAL LYSINE-SPECIFIC DEMETHYLASE AND HISTIDYL-HYDROXYLASE"/>
    <property type="match status" value="1"/>
</dbReference>
<evidence type="ECO:0000256" key="3">
    <source>
        <dbReference type="ARBA" id="ARBA00023004"/>
    </source>
</evidence>
<dbReference type="SUPFAM" id="SSF51197">
    <property type="entry name" value="Clavaminate synthase-like"/>
    <property type="match status" value="1"/>
</dbReference>
<keyword evidence="2" id="KW-0479">Metal-binding</keyword>
<dbReference type="InterPro" id="IPR003347">
    <property type="entry name" value="JmjC_dom"/>
</dbReference>
<evidence type="ECO:0000256" key="2">
    <source>
        <dbReference type="ARBA" id="ARBA00022723"/>
    </source>
</evidence>
<protein>
    <submittedName>
        <fullName evidence="5">Cupin domain-containing protein</fullName>
    </submittedName>
</protein>
<keyword evidence="3" id="KW-0408">Iron</keyword>
<dbReference type="Gene3D" id="2.60.120.650">
    <property type="entry name" value="Cupin"/>
    <property type="match status" value="1"/>
</dbReference>
<evidence type="ECO:0000313" key="6">
    <source>
        <dbReference type="Proteomes" id="UP001186104"/>
    </source>
</evidence>
<dbReference type="Proteomes" id="UP001186104">
    <property type="component" value="Unassembled WGS sequence"/>
</dbReference>
<dbReference type="EMBL" id="JAWLKF010000015">
    <property type="protein sequence ID" value="MDV6305066.1"/>
    <property type="molecule type" value="Genomic_DNA"/>
</dbReference>
<dbReference type="PROSITE" id="PS51184">
    <property type="entry name" value="JMJC"/>
    <property type="match status" value="1"/>
</dbReference>
<reference evidence="5 6" key="1">
    <citation type="submission" date="2023-10" db="EMBL/GenBank/DDBJ databases">
        <title>Development of a sustainable strategy for remediation of hydrocarbon-contaminated territories based on the waste exchange concept.</title>
        <authorList>
            <person name="Krivoruchko A."/>
        </authorList>
    </citation>
    <scope>NUCLEOTIDE SEQUENCE [LARGE SCALE GENOMIC DNA]</scope>
    <source>
        <strain evidence="5 6">IEGM 1327</strain>
    </source>
</reference>
<accession>A0ABU4D6P9</accession>
<sequence>MSTESSGERGSDHRSALRRLTGTDFRTFADRFWGTAPKLTRSAELSDSFDDLMTLDAVDELISERGVRTPFVRMAKDGRLLDKSQFTSSGGFGAEITDQVDSAAVLAAFAAGNTLVLQGLHRLWPPLIHFVGDLVRELGHPVQVNSYVTPAASQGFSPHYDVHDVFVVQIAGTKRWSIHSPVHVHPLNNQPWSDRRSAVEDHASNTPELDVVLEPGDVLYLPRGWIHSAQALGDTTVHLTIGVASYNDYDLAHHVLKSMGDVESLRAPLPAGLDHSDPESIAAHVHRVVDAMRAALDEIDRDPDAIRRLAERVADRHDELVRPEPVRPLASVAAMGALRGEDSIRLRPGVFARVVRSAHAVSVVVRAKTVTMPPQCADALDLLNQGAPCRLDALPGLDTDDALVVARRLIREGIAVPAER</sequence>
<organism evidence="5 6">
    <name type="scientific">Rhodococcus cerastii</name>
    <dbReference type="NCBI Taxonomy" id="908616"/>
    <lineage>
        <taxon>Bacteria</taxon>
        <taxon>Bacillati</taxon>
        <taxon>Actinomycetota</taxon>
        <taxon>Actinomycetes</taxon>
        <taxon>Mycobacteriales</taxon>
        <taxon>Nocardiaceae</taxon>
        <taxon>Rhodococcus</taxon>
    </lineage>
</organism>
<feature type="domain" description="JmjC" evidence="4">
    <location>
        <begin position="112"/>
        <end position="260"/>
    </location>
</feature>
<keyword evidence="6" id="KW-1185">Reference proteome</keyword>
<proteinExistence type="predicted"/>
<evidence type="ECO:0000256" key="1">
    <source>
        <dbReference type="ARBA" id="ARBA00001954"/>
    </source>
</evidence>
<comment type="caution">
    <text evidence="5">The sequence shown here is derived from an EMBL/GenBank/DDBJ whole genome shotgun (WGS) entry which is preliminary data.</text>
</comment>
<dbReference type="Pfam" id="PF08007">
    <property type="entry name" value="JmjC_2"/>
    <property type="match status" value="1"/>
</dbReference>
<comment type="cofactor">
    <cofactor evidence="1">
        <name>Fe(2+)</name>
        <dbReference type="ChEBI" id="CHEBI:29033"/>
    </cofactor>
</comment>
<dbReference type="InterPro" id="IPR039994">
    <property type="entry name" value="NO66-like"/>
</dbReference>